<dbReference type="GO" id="GO:0052726">
    <property type="term" value="F:inositol-1,3,4-trisphosphate 5-kinase activity"/>
    <property type="evidence" value="ECO:0007669"/>
    <property type="project" value="InterPro"/>
</dbReference>
<keyword evidence="7" id="KW-0067">ATP-binding</keyword>
<dbReference type="SUPFAM" id="SSF56059">
    <property type="entry name" value="Glutathione synthetase ATP-binding domain-like"/>
    <property type="match status" value="1"/>
</dbReference>
<evidence type="ECO:0000259" key="11">
    <source>
        <dbReference type="Pfam" id="PF17927"/>
    </source>
</evidence>
<comment type="cofactor">
    <cofactor evidence="1">
        <name>Mg(2+)</name>
        <dbReference type="ChEBI" id="CHEBI:18420"/>
    </cofactor>
</comment>
<evidence type="ECO:0000256" key="7">
    <source>
        <dbReference type="ARBA" id="ARBA00022840"/>
    </source>
</evidence>
<dbReference type="Pfam" id="PF17927">
    <property type="entry name" value="Ins134_P3_kin_N"/>
    <property type="match status" value="1"/>
</dbReference>
<dbReference type="Pfam" id="PF05770">
    <property type="entry name" value="Ins134_P3_kin"/>
    <property type="match status" value="1"/>
</dbReference>
<evidence type="ECO:0000256" key="6">
    <source>
        <dbReference type="ARBA" id="ARBA00022777"/>
    </source>
</evidence>
<keyword evidence="4" id="KW-0479">Metal-binding</keyword>
<dbReference type="Gene3D" id="3.40.50.11370">
    <property type="match status" value="1"/>
</dbReference>
<evidence type="ECO:0008006" key="14">
    <source>
        <dbReference type="Google" id="ProtNLM"/>
    </source>
</evidence>
<evidence type="ECO:0000313" key="13">
    <source>
        <dbReference type="Proteomes" id="UP001152759"/>
    </source>
</evidence>
<dbReference type="InterPro" id="IPR040464">
    <property type="entry name" value="InsP(3)kin_ATP-grasp"/>
</dbReference>
<dbReference type="InterPro" id="IPR041429">
    <property type="entry name" value="ITPK1_N"/>
</dbReference>
<gene>
    <name evidence="12" type="ORF">BEMITA_LOCUS6344</name>
</gene>
<keyword evidence="5" id="KW-0547">Nucleotide-binding</keyword>
<dbReference type="Proteomes" id="UP001152759">
    <property type="component" value="Chromosome 3"/>
</dbReference>
<dbReference type="GO" id="GO:0047325">
    <property type="term" value="F:inositol-3,4,5,6-tetrakisphosphate 1-kinase activity"/>
    <property type="evidence" value="ECO:0007669"/>
    <property type="project" value="InterPro"/>
</dbReference>
<feature type="region of interest" description="Disordered" evidence="9">
    <location>
        <begin position="375"/>
        <end position="405"/>
    </location>
</feature>
<evidence type="ECO:0000256" key="4">
    <source>
        <dbReference type="ARBA" id="ARBA00022723"/>
    </source>
</evidence>
<sequence length="434" mass="48752">MSATEEVAKKPQRIIGYWLSDKKSKKKNWLDFGQICRNHGFHLVKLDLNKPLEEQGPFSVILHKMTDILVGTDEKSISMVERVETYVQDHPKVIVIDPLDNVRKVLNRFHCYSAISIEELEKHDVFIPSFVELTSTDPVENLKKLKAAKVTFPFVCKPSPSHTHAGSVDSHKMAVIFNERNLSDCEPPCVAQSFINHNALLFKIFVVGDVYQIVERPSLKNFQPSESEQSIFFHSHDVSKPGSTSCLNVLDAGDASSSPPVIDKNKTDALVSIIRQELGLSLFGIDFIVTNDTGKYAIIDVNVFPGYEGFPDFFEMLVKYISKIVTEEEAREKVSESVGWSSPLRRYSYKSSENSDHSETVSPMETDVRFIHPSLGSGLTRDQDDSGFDTSDSSDERKSKYRPSHCINLQSSVSKSVLPLSKTSSRDLLPDKKS</sequence>
<evidence type="ECO:0000259" key="10">
    <source>
        <dbReference type="Pfam" id="PF05770"/>
    </source>
</evidence>
<evidence type="ECO:0000256" key="3">
    <source>
        <dbReference type="ARBA" id="ARBA00022679"/>
    </source>
</evidence>
<evidence type="ECO:0000256" key="1">
    <source>
        <dbReference type="ARBA" id="ARBA00001946"/>
    </source>
</evidence>
<feature type="domain" description="Inositol-tetrakisphosphate 1-kinase N-terminal" evidence="11">
    <location>
        <begin position="14"/>
        <end position="101"/>
    </location>
</feature>
<name>A0A9P0AA24_BEMTA</name>
<evidence type="ECO:0000256" key="9">
    <source>
        <dbReference type="SAM" id="MobiDB-lite"/>
    </source>
</evidence>
<evidence type="ECO:0000313" key="12">
    <source>
        <dbReference type="EMBL" id="CAH0387313.1"/>
    </source>
</evidence>
<dbReference type="GO" id="GO:0005524">
    <property type="term" value="F:ATP binding"/>
    <property type="evidence" value="ECO:0007669"/>
    <property type="project" value="UniProtKB-KW"/>
</dbReference>
<comment type="similarity">
    <text evidence="2">Belongs to the ITPK1 family.</text>
</comment>
<keyword evidence="8" id="KW-0460">Magnesium</keyword>
<dbReference type="Gene3D" id="3.30.470.20">
    <property type="entry name" value="ATP-grasp fold, B domain"/>
    <property type="match status" value="1"/>
</dbReference>
<keyword evidence="13" id="KW-1185">Reference proteome</keyword>
<dbReference type="GO" id="GO:0052725">
    <property type="term" value="F:inositol-1,3,4-trisphosphate 6-kinase activity"/>
    <property type="evidence" value="ECO:0007669"/>
    <property type="project" value="InterPro"/>
</dbReference>
<dbReference type="GO" id="GO:0005737">
    <property type="term" value="C:cytoplasm"/>
    <property type="evidence" value="ECO:0007669"/>
    <property type="project" value="TreeGrafter"/>
</dbReference>
<dbReference type="FunFam" id="3.30.470.20:FF:000047">
    <property type="entry name" value="Inositol-tetrakisphosphate 1-kinase 4"/>
    <property type="match status" value="1"/>
</dbReference>
<evidence type="ECO:0000256" key="8">
    <source>
        <dbReference type="ARBA" id="ARBA00022842"/>
    </source>
</evidence>
<dbReference type="EMBL" id="OU963864">
    <property type="protein sequence ID" value="CAH0387313.1"/>
    <property type="molecule type" value="Genomic_DNA"/>
</dbReference>
<protein>
    <recommendedName>
        <fullName evidence="14">Inositol-tetrakisphosphate 1-kinase</fullName>
    </recommendedName>
</protein>
<reference evidence="12" key="1">
    <citation type="submission" date="2021-12" db="EMBL/GenBank/DDBJ databases">
        <authorList>
            <person name="King R."/>
        </authorList>
    </citation>
    <scope>NUCLEOTIDE SEQUENCE</scope>
</reference>
<dbReference type="InterPro" id="IPR008656">
    <property type="entry name" value="Inositol_tetrakis-P_1-kinase"/>
</dbReference>
<keyword evidence="3" id="KW-0808">Transferase</keyword>
<dbReference type="GO" id="GO:0032957">
    <property type="term" value="P:inositol trisphosphate metabolic process"/>
    <property type="evidence" value="ECO:0007669"/>
    <property type="project" value="InterPro"/>
</dbReference>
<evidence type="ECO:0000256" key="2">
    <source>
        <dbReference type="ARBA" id="ARBA00009601"/>
    </source>
</evidence>
<dbReference type="GO" id="GO:0000287">
    <property type="term" value="F:magnesium ion binding"/>
    <property type="evidence" value="ECO:0007669"/>
    <property type="project" value="InterPro"/>
</dbReference>
<feature type="domain" description="Inositol 1,3,4-trisphosphate 5/6-kinase ATP-grasp" evidence="10">
    <location>
        <begin position="121"/>
        <end position="321"/>
    </location>
</feature>
<dbReference type="AlphaFoldDB" id="A0A9P0AA24"/>
<dbReference type="PANTHER" id="PTHR14217:SF1">
    <property type="entry name" value="INOSITOL-TETRAKISPHOSPHATE 1-KINASE"/>
    <property type="match status" value="1"/>
</dbReference>
<organism evidence="12 13">
    <name type="scientific">Bemisia tabaci</name>
    <name type="common">Sweetpotato whitefly</name>
    <name type="synonym">Aleurodes tabaci</name>
    <dbReference type="NCBI Taxonomy" id="7038"/>
    <lineage>
        <taxon>Eukaryota</taxon>
        <taxon>Metazoa</taxon>
        <taxon>Ecdysozoa</taxon>
        <taxon>Arthropoda</taxon>
        <taxon>Hexapoda</taxon>
        <taxon>Insecta</taxon>
        <taxon>Pterygota</taxon>
        <taxon>Neoptera</taxon>
        <taxon>Paraneoptera</taxon>
        <taxon>Hemiptera</taxon>
        <taxon>Sternorrhyncha</taxon>
        <taxon>Aleyrodoidea</taxon>
        <taxon>Aleyrodidae</taxon>
        <taxon>Aleyrodinae</taxon>
        <taxon>Bemisia</taxon>
    </lineage>
</organism>
<evidence type="ECO:0000256" key="5">
    <source>
        <dbReference type="ARBA" id="ARBA00022741"/>
    </source>
</evidence>
<dbReference type="KEGG" id="btab:109030649"/>
<dbReference type="PANTHER" id="PTHR14217">
    <property type="entry name" value="INOSITOL-TETRAKISPHOSPHATE 1-KINASE"/>
    <property type="match status" value="1"/>
</dbReference>
<proteinExistence type="inferred from homology"/>
<dbReference type="Gene3D" id="3.30.1490.220">
    <property type="match status" value="1"/>
</dbReference>
<accession>A0A9P0AA24</accession>
<keyword evidence="6" id="KW-0418">Kinase</keyword>